<dbReference type="OrthoDB" id="7349825at2"/>
<gene>
    <name evidence="3" type="ORF">A6A05_11385</name>
</gene>
<keyword evidence="2" id="KW-0812">Transmembrane</keyword>
<feature type="transmembrane region" description="Helical" evidence="2">
    <location>
        <begin position="67"/>
        <end position="86"/>
    </location>
</feature>
<dbReference type="AlphaFoldDB" id="A0A178MRY1"/>
<dbReference type="STRING" id="1437059.A6A05_11385"/>
<feature type="transmembrane region" description="Helical" evidence="2">
    <location>
        <begin position="12"/>
        <end position="34"/>
    </location>
</feature>
<comment type="caution">
    <text evidence="3">The sequence shown here is derived from an EMBL/GenBank/DDBJ whole genome shotgun (WGS) entry which is preliminary data.</text>
</comment>
<reference evidence="3 4" key="1">
    <citation type="submission" date="2016-04" db="EMBL/GenBank/DDBJ databases">
        <title>Draft genome sequence of freshwater magnetotactic bacteria Magnetospirillum marisnigri SP-1 and Magnetospirillum moscoviense BB-1.</title>
        <authorList>
            <person name="Koziaeva V."/>
            <person name="Dziuba M.V."/>
            <person name="Ivanov T.M."/>
            <person name="Kuznetsov B."/>
            <person name="Grouzdev D.S."/>
        </authorList>
    </citation>
    <scope>NUCLEOTIDE SEQUENCE [LARGE SCALE GENOMIC DNA]</scope>
    <source>
        <strain evidence="3 4">BB-1</strain>
    </source>
</reference>
<dbReference type="Proteomes" id="UP000078543">
    <property type="component" value="Unassembled WGS sequence"/>
</dbReference>
<sequence length="209" mass="24019">MAWASFQHPPNPIGAGVVAFVCAFPLLYALYYGFHVLGWVFFSGERGNGLRIIPRIWAGIPWTVRSIFHAIGNVILWLLRGVVFVTKAGRNAHERHQWEKTRPERERQAAEAARIEAERAEEERRKRKLAEDEEHRRRVAREAEVTEARTKAELAARLAMQDEANRQAREHEAQMLSIEQERLAIAERRAKRHDTLLGTLADLVEKSKG</sequence>
<evidence type="ECO:0000313" key="3">
    <source>
        <dbReference type="EMBL" id="OAN50868.1"/>
    </source>
</evidence>
<dbReference type="RefSeq" id="WP_068499784.1">
    <property type="nucleotide sequence ID" value="NZ_LWQU01000134.1"/>
</dbReference>
<protein>
    <submittedName>
        <fullName evidence="3">Uncharacterized protein</fullName>
    </submittedName>
</protein>
<feature type="region of interest" description="Disordered" evidence="1">
    <location>
        <begin position="115"/>
        <end position="145"/>
    </location>
</feature>
<proteinExistence type="predicted"/>
<keyword evidence="2" id="KW-1133">Transmembrane helix</keyword>
<evidence type="ECO:0000313" key="4">
    <source>
        <dbReference type="Proteomes" id="UP000078543"/>
    </source>
</evidence>
<organism evidence="3 4">
    <name type="scientific">Magnetospirillum moscoviense</name>
    <dbReference type="NCBI Taxonomy" id="1437059"/>
    <lineage>
        <taxon>Bacteria</taxon>
        <taxon>Pseudomonadati</taxon>
        <taxon>Pseudomonadota</taxon>
        <taxon>Alphaproteobacteria</taxon>
        <taxon>Rhodospirillales</taxon>
        <taxon>Rhodospirillaceae</taxon>
        <taxon>Magnetospirillum</taxon>
    </lineage>
</organism>
<accession>A0A178MRY1</accession>
<evidence type="ECO:0000256" key="1">
    <source>
        <dbReference type="SAM" id="MobiDB-lite"/>
    </source>
</evidence>
<name>A0A178MRY1_9PROT</name>
<evidence type="ECO:0000256" key="2">
    <source>
        <dbReference type="SAM" id="Phobius"/>
    </source>
</evidence>
<keyword evidence="2" id="KW-0472">Membrane</keyword>
<keyword evidence="4" id="KW-1185">Reference proteome</keyword>
<dbReference type="EMBL" id="LWQU01000134">
    <property type="protein sequence ID" value="OAN50868.1"/>
    <property type="molecule type" value="Genomic_DNA"/>
</dbReference>